<dbReference type="PANTHER" id="PTHR43428">
    <property type="entry name" value="ARSENATE REDUCTASE"/>
    <property type="match status" value="1"/>
</dbReference>
<proteinExistence type="predicted"/>
<organism evidence="1 2">
    <name type="scientific">Marivirga atlantica</name>
    <dbReference type="NCBI Taxonomy" id="1548457"/>
    <lineage>
        <taxon>Bacteria</taxon>
        <taxon>Pseudomonadati</taxon>
        <taxon>Bacteroidota</taxon>
        <taxon>Cytophagia</taxon>
        <taxon>Cytophagales</taxon>
        <taxon>Marivirgaceae</taxon>
        <taxon>Marivirga</taxon>
    </lineage>
</organism>
<reference evidence="1" key="1">
    <citation type="submission" date="2021-01" db="EMBL/GenBank/DDBJ databases">
        <title>Marivirga sp. nov., isolated from intertidal surface sediments.</title>
        <authorList>
            <person name="Zhang M."/>
        </authorList>
    </citation>
    <scope>NUCLEOTIDE SEQUENCE</scope>
    <source>
        <strain evidence="1">SM1354</strain>
    </source>
</reference>
<dbReference type="SUPFAM" id="SSF52788">
    <property type="entry name" value="Phosphotyrosine protein phosphatases I"/>
    <property type="match status" value="1"/>
</dbReference>
<dbReference type="InterPro" id="IPR036196">
    <property type="entry name" value="Ptyr_pPase_sf"/>
</dbReference>
<comment type="caution">
    <text evidence="1">The sequence shown here is derived from an EMBL/GenBank/DDBJ whole genome shotgun (WGS) entry which is preliminary data.</text>
</comment>
<dbReference type="PANTHER" id="PTHR43428:SF1">
    <property type="entry name" value="ARSENATE REDUCTASE"/>
    <property type="match status" value="1"/>
</dbReference>
<sequence length="204" mass="23059">MYNELTSYIENVLTHISDIPEKRKESLNELANYITKKQKENKTAKLTFICTHNSRRSHLGQIWAATAAAYYELDHIETFSGGTEATAFNPRAVAAIKRAGFQVDNPGGENPHYMVTYADGGEKLECFSKKYDDYFNPQEDFAAIMTCSDADENCPFIPGASFRIPIPYDDPKEADGTSEETARYDERCLQIATEMFYLMSKVKA</sequence>
<gene>
    <name evidence="1" type="ORF">JKP34_11660</name>
</gene>
<evidence type="ECO:0000313" key="2">
    <source>
        <dbReference type="Proteomes" id="UP000642920"/>
    </source>
</evidence>
<protein>
    <submittedName>
        <fullName evidence="1">Protein-tyrosine-phosphatase</fullName>
    </submittedName>
</protein>
<name>A0A937ANG4_9BACT</name>
<accession>A0A937ANG4</accession>
<dbReference type="Gene3D" id="3.40.50.2300">
    <property type="match status" value="1"/>
</dbReference>
<dbReference type="AlphaFoldDB" id="A0A937ANG4"/>
<dbReference type="EMBL" id="JAERQG010000002">
    <property type="protein sequence ID" value="MBL0765912.1"/>
    <property type="molecule type" value="Genomic_DNA"/>
</dbReference>
<keyword evidence="2" id="KW-1185">Reference proteome</keyword>
<evidence type="ECO:0000313" key="1">
    <source>
        <dbReference type="EMBL" id="MBL0765912.1"/>
    </source>
</evidence>
<dbReference type="Proteomes" id="UP000642920">
    <property type="component" value="Unassembled WGS sequence"/>
</dbReference>